<dbReference type="Gene3D" id="3.40.710.10">
    <property type="entry name" value="DD-peptidase/beta-lactamase superfamily"/>
    <property type="match status" value="1"/>
</dbReference>
<dbReference type="Proteomes" id="UP000320672">
    <property type="component" value="Chromosome"/>
</dbReference>
<dbReference type="SUPFAM" id="SSF56601">
    <property type="entry name" value="beta-lactamase/transpeptidase-like"/>
    <property type="match status" value="1"/>
</dbReference>
<proteinExistence type="predicted"/>
<dbReference type="InterPro" id="IPR050491">
    <property type="entry name" value="AmpC-like"/>
</dbReference>
<evidence type="ECO:0000256" key="1">
    <source>
        <dbReference type="ARBA" id="ARBA00004370"/>
    </source>
</evidence>
<dbReference type="AlphaFoldDB" id="A0A517MP19"/>
<name>A0A517MP19_9BACT</name>
<dbReference type="GO" id="GO:0008800">
    <property type="term" value="F:beta-lactamase activity"/>
    <property type="evidence" value="ECO:0007669"/>
    <property type="project" value="UniProtKB-EC"/>
</dbReference>
<dbReference type="PANTHER" id="PTHR46825">
    <property type="entry name" value="D-ALANYL-D-ALANINE-CARBOXYPEPTIDASE/ENDOPEPTIDASE AMPH"/>
    <property type="match status" value="1"/>
</dbReference>
<sequence precursor="true">MKSILSIAIALLCFIPVTVRADSPPPNDVSPLLTPIVQKHDVPGMAVAVIQSGETVAVGVAGVRTRGKDDKIAAADHFHIGSVTKGMTAMLCGILVDEGKMKWSQTLGETFPELKESIHPQYQAVTLEQFLTHRGGAPGALEKDGLWGELWQFKGTPTNARRRLLTGVTRKPPEAPPGTKFIYSNAGVSIAGHMAEKVTGESWEDLVREKVFRPLGMTTAGFGPPGTRIKNDQPRGHKPDGSPVEPGPAADNPVAIGPAGIVHCSIGDLAKYVAANLRSGKTQLVKPETLERLHTPASAAPGDPKYAMGWFISDGQPWAGGSALTHIGSNTMWFAVVWLAPEKDFAVVIACNQADGKSCNDAALALIADHFKGDNR</sequence>
<dbReference type="Pfam" id="PF00144">
    <property type="entry name" value="Beta-lactamase"/>
    <property type="match status" value="1"/>
</dbReference>
<feature type="compositionally biased region" description="Basic and acidic residues" evidence="3">
    <location>
        <begin position="229"/>
        <end position="240"/>
    </location>
</feature>
<keyword evidence="2" id="KW-0472">Membrane</keyword>
<dbReference type="EMBL" id="CP036262">
    <property type="protein sequence ID" value="QDS96631.1"/>
    <property type="molecule type" value="Genomic_DNA"/>
</dbReference>
<organism evidence="6 7">
    <name type="scientific">Roseimaritima multifibrata</name>
    <dbReference type="NCBI Taxonomy" id="1930274"/>
    <lineage>
        <taxon>Bacteria</taxon>
        <taxon>Pseudomonadati</taxon>
        <taxon>Planctomycetota</taxon>
        <taxon>Planctomycetia</taxon>
        <taxon>Pirellulales</taxon>
        <taxon>Pirellulaceae</taxon>
        <taxon>Roseimaritima</taxon>
    </lineage>
</organism>
<feature type="region of interest" description="Disordered" evidence="3">
    <location>
        <begin position="217"/>
        <end position="252"/>
    </location>
</feature>
<keyword evidence="4" id="KW-0732">Signal</keyword>
<evidence type="ECO:0000256" key="3">
    <source>
        <dbReference type="SAM" id="MobiDB-lite"/>
    </source>
</evidence>
<evidence type="ECO:0000256" key="4">
    <source>
        <dbReference type="SAM" id="SignalP"/>
    </source>
</evidence>
<comment type="subcellular location">
    <subcellularLocation>
        <location evidence="1">Membrane</location>
    </subcellularLocation>
</comment>
<dbReference type="RefSeq" id="WP_145354744.1">
    <property type="nucleotide sequence ID" value="NZ_CP036262.1"/>
</dbReference>
<protein>
    <submittedName>
        <fullName evidence="6">Beta-lactamase</fullName>
        <ecNumber evidence="6">3.5.2.6</ecNumber>
    </submittedName>
</protein>
<reference evidence="6 7" key="1">
    <citation type="submission" date="2019-02" db="EMBL/GenBank/DDBJ databases">
        <title>Deep-cultivation of Planctomycetes and their phenomic and genomic characterization uncovers novel biology.</title>
        <authorList>
            <person name="Wiegand S."/>
            <person name="Jogler M."/>
            <person name="Boedeker C."/>
            <person name="Pinto D."/>
            <person name="Vollmers J."/>
            <person name="Rivas-Marin E."/>
            <person name="Kohn T."/>
            <person name="Peeters S.H."/>
            <person name="Heuer A."/>
            <person name="Rast P."/>
            <person name="Oberbeckmann S."/>
            <person name="Bunk B."/>
            <person name="Jeske O."/>
            <person name="Meyerdierks A."/>
            <person name="Storesund J.E."/>
            <person name="Kallscheuer N."/>
            <person name="Luecker S."/>
            <person name="Lage O.M."/>
            <person name="Pohl T."/>
            <person name="Merkel B.J."/>
            <person name="Hornburger P."/>
            <person name="Mueller R.-W."/>
            <person name="Bruemmer F."/>
            <person name="Labrenz M."/>
            <person name="Spormann A.M."/>
            <person name="Op den Camp H."/>
            <person name="Overmann J."/>
            <person name="Amann R."/>
            <person name="Jetten M.S.M."/>
            <person name="Mascher T."/>
            <person name="Medema M.H."/>
            <person name="Devos D.P."/>
            <person name="Kaster A.-K."/>
            <person name="Ovreas L."/>
            <person name="Rohde M."/>
            <person name="Galperin M.Y."/>
            <person name="Jogler C."/>
        </authorList>
    </citation>
    <scope>NUCLEOTIDE SEQUENCE [LARGE SCALE GENOMIC DNA]</scope>
    <source>
        <strain evidence="6 7">FF011L</strain>
    </source>
</reference>
<feature type="signal peptide" evidence="4">
    <location>
        <begin position="1"/>
        <end position="21"/>
    </location>
</feature>
<evidence type="ECO:0000313" key="6">
    <source>
        <dbReference type="EMBL" id="QDS96631.1"/>
    </source>
</evidence>
<evidence type="ECO:0000313" key="7">
    <source>
        <dbReference type="Proteomes" id="UP000320672"/>
    </source>
</evidence>
<gene>
    <name evidence="6" type="primary">ampC_2</name>
    <name evidence="6" type="ORF">FF011L_54430</name>
</gene>
<dbReference type="InterPro" id="IPR012338">
    <property type="entry name" value="Beta-lactam/transpept-like"/>
</dbReference>
<dbReference type="GO" id="GO:0016020">
    <property type="term" value="C:membrane"/>
    <property type="evidence" value="ECO:0007669"/>
    <property type="project" value="UniProtKB-SubCell"/>
</dbReference>
<evidence type="ECO:0000256" key="2">
    <source>
        <dbReference type="ARBA" id="ARBA00023136"/>
    </source>
</evidence>
<dbReference type="EC" id="3.5.2.6" evidence="6"/>
<dbReference type="PANTHER" id="PTHR46825:SF11">
    <property type="entry name" value="PENICILLIN-BINDING PROTEIN 4"/>
    <property type="match status" value="1"/>
</dbReference>
<dbReference type="KEGG" id="rml:FF011L_54430"/>
<feature type="chain" id="PRO_5022037742" evidence="4">
    <location>
        <begin position="22"/>
        <end position="376"/>
    </location>
</feature>
<keyword evidence="7" id="KW-1185">Reference proteome</keyword>
<keyword evidence="6" id="KW-0378">Hydrolase</keyword>
<accession>A0A517MP19</accession>
<evidence type="ECO:0000259" key="5">
    <source>
        <dbReference type="Pfam" id="PF00144"/>
    </source>
</evidence>
<dbReference type="InterPro" id="IPR001466">
    <property type="entry name" value="Beta-lactam-related"/>
</dbReference>
<dbReference type="OrthoDB" id="9801061at2"/>
<feature type="domain" description="Beta-lactamase-related" evidence="5">
    <location>
        <begin position="32"/>
        <end position="367"/>
    </location>
</feature>